<evidence type="ECO:0000259" key="1">
    <source>
        <dbReference type="Pfam" id="PF01345"/>
    </source>
</evidence>
<organism evidence="2">
    <name type="scientific">uncultured Thiotrichaceae bacterium</name>
    <dbReference type="NCBI Taxonomy" id="298394"/>
    <lineage>
        <taxon>Bacteria</taxon>
        <taxon>Pseudomonadati</taxon>
        <taxon>Pseudomonadota</taxon>
        <taxon>Gammaproteobacteria</taxon>
        <taxon>Thiotrichales</taxon>
        <taxon>Thiotrichaceae</taxon>
        <taxon>environmental samples</taxon>
    </lineage>
</organism>
<dbReference type="EMBL" id="CACVAY010000061">
    <property type="protein sequence ID" value="CAA6813276.1"/>
    <property type="molecule type" value="Genomic_DNA"/>
</dbReference>
<gene>
    <name evidence="2" type="ORF">HELGO_WM14956</name>
</gene>
<accession>A0A6S6TAC0</accession>
<dbReference type="InterPro" id="IPR047589">
    <property type="entry name" value="DUF11_rpt"/>
</dbReference>
<name>A0A6S6TAC0_9GAMM</name>
<evidence type="ECO:0000313" key="2">
    <source>
        <dbReference type="EMBL" id="CAA6813276.1"/>
    </source>
</evidence>
<sequence>MFRANITYLSSKSFKLAKAVNILWLVLVCGILLFTLLGNNSKAATPPETLITNTVTASFLFDGKTTSISSSAGLTTASRTPSIISFHKITDSGTPVSLPEAAYNSSDDGGKAFNPISELVLSNGTVIAVPDNHPIEETSLYVANEPIIIQVEDLDQNSDPLVRETIFVTIIVPETGDTEVILLTETEPSSGIFRGAIQSASGSTANPFDGIITVQKDAKIRVNYQDDIDSTDISATAALIDPSQFITLSKNADKETAAIGDIVKYTLSINTTGLENNLLNLRIHDRLPPGFRYVDNTARLDDVQFDDTQIIKQGRQLTFLLGNMPRDNVWKLTYRVLIGAGAPDKEATNIAQAISDNSSSKKAQASIRMVDELMQETSILTGRVFIGCAKDAPALEKARIYLETGRSTQSDEDGFWHLEGVKPGNHVITMDPESLPEGFAPLSCKKNTQFAGSDYSQFVDLKQGSLWRADFYVQGSASTKANYKLSNKNKELEADIDHPLENFGKTFVTTATPGFKILWPPENYVPAVASTDVAVQHSPMQKIEVSLNGKLVNALNYDGSSTNKEKTVRVSRYRGLDIDIKNRENTLKVVLKDKKGKVLKTLFKNIHFSSLPASVEVLEARSNLTADGKSLPEIVIEVKDLEGFPMRKNTHGYFVIEDGDYQIDDQRKKRIDLNLGESFGQHKYYIDETGIARIFLKPTTQTGEITLRFYLDNNRSVLRRVWLKPHIRDTWLLVGLAEGTLGHKTISGNLQTLNDKDIKSDTYSNGRIAFFAKGKVKGKYLLTVAYDSAKEDSDVGTQLQGNIDPEAFYTVYGDRTYSQYEATSSKKLFLKLEKEQFYFLFGDYRTNLTVTELSEYKRTLNGIHSEYHGKYMRSNISVSYTRQKHQQDEIPGDGTSGLYYLSQNIIPNSEVITLETRDRFHPEQIVSQRLLAEHVDYTIDYDQRSLFLKFPVPGRDEKLNPNFIVVDYETDGNSNKTLVAAGRAAYVSEDGFTETGISAIHEEKNANDEGGDLVGVDITHKLNENIELKGEFAQSDTNTKDSAWLLQAKTESKKVTGKAYIRQQGSNFGLGHQNISDQGTKKHGLEADYRLKDDLTLNSDIYRQDNLDNDNRRDQASIELEQRFVSGHVDAGLRYTRELVNTELRGGTLASLGSSFTPGNGRLTFRSHVEKNIRTFDSGDAEAYPDRLIVGADIGITDGVALFLEREIAKGDQTEAVTDRVGLTSKLWEGATARTSIDRESAAYGDSTFGTLGLQQRLSLTEHITADISVDHAKTLKTSEETTNNSVDADQPAIYGAERDNYTAFSVGLGYRDNDWGWTNRLEIRQGDSEDKTNLRFGLLRNLGKGRDISASISITDLQLNNGVTTETTEFSVGSAWHPQDSDYTILQRLDFKQDQQVDNTSKSKTRKFIHNIHINKQIGDKTQASLHHGIKHTIDSEFNQEFENTVDTGRLQVRRNINESWDVGLHAGYLRSWDADTTEYGYGLSVGTSPRKNMWFSLGYNFEGFSDDDFNNSDYTAKGPYIQFRYRADAEQLGLNHDKKQ</sequence>
<dbReference type="InterPro" id="IPR001434">
    <property type="entry name" value="OmcB-like_DUF11"/>
</dbReference>
<reference evidence="2" key="1">
    <citation type="submission" date="2020-01" db="EMBL/GenBank/DDBJ databases">
        <authorList>
            <person name="Meier V. D."/>
            <person name="Meier V D."/>
        </authorList>
    </citation>
    <scope>NUCLEOTIDE SEQUENCE</scope>
    <source>
        <strain evidence="2">HLG_WM_MAG_07</strain>
    </source>
</reference>
<protein>
    <recommendedName>
        <fullName evidence="1">DUF11 domain-containing protein</fullName>
    </recommendedName>
</protein>
<proteinExistence type="predicted"/>
<feature type="domain" description="DUF11" evidence="1">
    <location>
        <begin position="247"/>
        <end position="356"/>
    </location>
</feature>
<dbReference type="Pfam" id="PF01345">
    <property type="entry name" value="DUF11"/>
    <property type="match status" value="1"/>
</dbReference>
<dbReference type="NCBIfam" id="TIGR01451">
    <property type="entry name" value="B_ant_repeat"/>
    <property type="match status" value="1"/>
</dbReference>